<evidence type="ECO:0000256" key="5">
    <source>
        <dbReference type="ARBA" id="ARBA00022989"/>
    </source>
</evidence>
<comment type="caution">
    <text evidence="9">The sequence shown here is derived from an EMBL/GenBank/DDBJ whole genome shotgun (WGS) entry which is preliminary data.</text>
</comment>
<keyword evidence="2" id="KW-0813">Transport</keyword>
<feature type="transmembrane region" description="Helical" evidence="7">
    <location>
        <begin position="61"/>
        <end position="84"/>
    </location>
</feature>
<keyword evidence="6 7" id="KW-0472">Membrane</keyword>
<dbReference type="GO" id="GO:0005886">
    <property type="term" value="C:plasma membrane"/>
    <property type="evidence" value="ECO:0007669"/>
    <property type="project" value="UniProtKB-SubCell"/>
</dbReference>
<dbReference type="Gene3D" id="1.10.3720.10">
    <property type="entry name" value="MetI-like"/>
    <property type="match status" value="1"/>
</dbReference>
<evidence type="ECO:0000313" key="9">
    <source>
        <dbReference type="EMBL" id="RAI32773.1"/>
    </source>
</evidence>
<dbReference type="Proteomes" id="UP000249130">
    <property type="component" value="Unassembled WGS sequence"/>
</dbReference>
<proteinExistence type="predicted"/>
<accession>A0A327K4V2</accession>
<dbReference type="EMBL" id="NPEX01000768">
    <property type="protein sequence ID" value="RAI32773.1"/>
    <property type="molecule type" value="Genomic_DNA"/>
</dbReference>
<gene>
    <name evidence="9" type="ORF">CH341_32060</name>
</gene>
<evidence type="ECO:0000313" key="10">
    <source>
        <dbReference type="Proteomes" id="UP000249130"/>
    </source>
</evidence>
<dbReference type="GO" id="GO:0055085">
    <property type="term" value="P:transmembrane transport"/>
    <property type="evidence" value="ECO:0007669"/>
    <property type="project" value="InterPro"/>
</dbReference>
<dbReference type="InterPro" id="IPR000515">
    <property type="entry name" value="MetI-like"/>
</dbReference>
<sequence length="94" mass="9871">NVYGLSGILIAHTFFNLPLAARLMVAALDGVPAESWKLAGQLSLTPLTTFRLLEWPAIRTALPGATSLIFMLCVTSFTLVLTLGGGPGATTLEV</sequence>
<keyword evidence="10" id="KW-1185">Reference proteome</keyword>
<dbReference type="AlphaFoldDB" id="A0A327K4V2"/>
<name>A0A327K4V2_9BRAD</name>
<dbReference type="PANTHER" id="PTHR30183:SF9">
    <property type="entry name" value="THIAMINE TRANSPORT SYSTEM PERMEASE PROTEIN THIP"/>
    <property type="match status" value="1"/>
</dbReference>
<organism evidence="9 10">
    <name type="scientific">Rhodoplanes roseus</name>
    <dbReference type="NCBI Taxonomy" id="29409"/>
    <lineage>
        <taxon>Bacteria</taxon>
        <taxon>Pseudomonadati</taxon>
        <taxon>Pseudomonadota</taxon>
        <taxon>Alphaproteobacteria</taxon>
        <taxon>Hyphomicrobiales</taxon>
        <taxon>Nitrobacteraceae</taxon>
        <taxon>Rhodoplanes</taxon>
    </lineage>
</organism>
<evidence type="ECO:0000256" key="6">
    <source>
        <dbReference type="ARBA" id="ARBA00023136"/>
    </source>
</evidence>
<dbReference type="InterPro" id="IPR035906">
    <property type="entry name" value="MetI-like_sf"/>
</dbReference>
<dbReference type="SUPFAM" id="SSF161098">
    <property type="entry name" value="MetI-like"/>
    <property type="match status" value="1"/>
</dbReference>
<dbReference type="PROSITE" id="PS50928">
    <property type="entry name" value="ABC_TM1"/>
    <property type="match status" value="1"/>
</dbReference>
<dbReference type="OrthoDB" id="7066776at2"/>
<keyword evidence="5 7" id="KW-1133">Transmembrane helix</keyword>
<reference evidence="9 10" key="1">
    <citation type="submission" date="2017-07" db="EMBL/GenBank/DDBJ databases">
        <title>Draft Genome Sequences of Select Purple Nonsulfur Bacteria.</title>
        <authorList>
            <person name="Lasarre B."/>
            <person name="Mckinlay J.B."/>
        </authorList>
    </citation>
    <scope>NUCLEOTIDE SEQUENCE [LARGE SCALE GENOMIC DNA]</scope>
    <source>
        <strain evidence="9 10">DSM 5909</strain>
    </source>
</reference>
<feature type="non-terminal residue" evidence="9">
    <location>
        <position position="94"/>
    </location>
</feature>
<feature type="non-terminal residue" evidence="9">
    <location>
        <position position="1"/>
    </location>
</feature>
<comment type="subcellular location">
    <subcellularLocation>
        <location evidence="1">Cell membrane</location>
        <topology evidence="1">Multi-pass membrane protein</topology>
    </subcellularLocation>
</comment>
<keyword evidence="3" id="KW-1003">Cell membrane</keyword>
<evidence type="ECO:0000259" key="8">
    <source>
        <dbReference type="PROSITE" id="PS50928"/>
    </source>
</evidence>
<feature type="domain" description="ABC transmembrane type-1" evidence="8">
    <location>
        <begin position="1"/>
        <end position="94"/>
    </location>
</feature>
<evidence type="ECO:0000256" key="7">
    <source>
        <dbReference type="SAM" id="Phobius"/>
    </source>
</evidence>
<evidence type="ECO:0000256" key="3">
    <source>
        <dbReference type="ARBA" id="ARBA00022475"/>
    </source>
</evidence>
<protein>
    <recommendedName>
        <fullName evidence="8">ABC transmembrane type-1 domain-containing protein</fullName>
    </recommendedName>
</protein>
<evidence type="ECO:0000256" key="1">
    <source>
        <dbReference type="ARBA" id="ARBA00004651"/>
    </source>
</evidence>
<evidence type="ECO:0000256" key="2">
    <source>
        <dbReference type="ARBA" id="ARBA00022448"/>
    </source>
</evidence>
<evidence type="ECO:0000256" key="4">
    <source>
        <dbReference type="ARBA" id="ARBA00022692"/>
    </source>
</evidence>
<dbReference type="PANTHER" id="PTHR30183">
    <property type="entry name" value="MOLYBDENUM TRANSPORT SYSTEM PERMEASE PROTEIN MODB"/>
    <property type="match status" value="1"/>
</dbReference>
<keyword evidence="4 7" id="KW-0812">Transmembrane</keyword>